<comment type="similarity">
    <text evidence="2">Belongs to the ABC transporter superfamily. ABCB family. Multidrug resistance exporter (TC 3.A.1.201) subfamily.</text>
</comment>
<evidence type="ECO:0000256" key="12">
    <source>
        <dbReference type="SAM" id="MobiDB-lite"/>
    </source>
</evidence>
<dbReference type="PROSITE" id="PS50893">
    <property type="entry name" value="ABC_TRANSPORTER_2"/>
    <property type="match status" value="1"/>
</dbReference>
<keyword evidence="7" id="KW-0067">ATP-binding</keyword>
<evidence type="ECO:0000256" key="4">
    <source>
        <dbReference type="ARBA" id="ARBA00022692"/>
    </source>
</evidence>
<evidence type="ECO:0000313" key="17">
    <source>
        <dbReference type="Proteomes" id="UP001214576"/>
    </source>
</evidence>
<evidence type="ECO:0000259" key="14">
    <source>
        <dbReference type="PROSITE" id="PS50893"/>
    </source>
</evidence>
<dbReference type="InterPro" id="IPR027417">
    <property type="entry name" value="P-loop_NTPase"/>
</dbReference>
<feature type="domain" description="ABC transporter" evidence="14">
    <location>
        <begin position="268"/>
        <end position="496"/>
    </location>
</feature>
<evidence type="ECO:0000256" key="10">
    <source>
        <dbReference type="ARBA" id="ARBA00023136"/>
    </source>
</evidence>
<organism evidence="16 17">
    <name type="scientific">Ovis ammon polii</name>
    <dbReference type="NCBI Taxonomy" id="230172"/>
    <lineage>
        <taxon>Eukaryota</taxon>
        <taxon>Metazoa</taxon>
        <taxon>Chordata</taxon>
        <taxon>Craniata</taxon>
        <taxon>Vertebrata</taxon>
        <taxon>Euteleostomi</taxon>
        <taxon>Mammalia</taxon>
        <taxon>Eutheria</taxon>
        <taxon>Laurasiatheria</taxon>
        <taxon>Artiodactyla</taxon>
        <taxon>Ruminantia</taxon>
        <taxon>Pecora</taxon>
        <taxon>Bovidae</taxon>
        <taxon>Caprinae</taxon>
        <taxon>Ovis</taxon>
    </lineage>
</organism>
<keyword evidence="3" id="KW-0813">Transport</keyword>
<dbReference type="CDD" id="cd03249">
    <property type="entry name" value="ABC_MTABC3_MDL1_MDL2"/>
    <property type="match status" value="1"/>
</dbReference>
<evidence type="ECO:0000256" key="7">
    <source>
        <dbReference type="ARBA" id="ARBA00022840"/>
    </source>
</evidence>
<dbReference type="SUPFAM" id="SSF90123">
    <property type="entry name" value="ABC transporter transmembrane region"/>
    <property type="match status" value="1"/>
</dbReference>
<keyword evidence="11" id="KW-0325">Glycoprotein</keyword>
<dbReference type="FunFam" id="3.40.50.300:FF:000479">
    <property type="entry name" value="Multidrug resistance protein 1A"/>
    <property type="match status" value="1"/>
</dbReference>
<evidence type="ECO:0000256" key="3">
    <source>
        <dbReference type="ARBA" id="ARBA00022448"/>
    </source>
</evidence>
<name>A0AAD4UFM8_OVIAM</name>
<dbReference type="InterPro" id="IPR039421">
    <property type="entry name" value="Type_1_exporter"/>
</dbReference>
<dbReference type="GO" id="GO:0016887">
    <property type="term" value="F:ATP hydrolysis activity"/>
    <property type="evidence" value="ECO:0007669"/>
    <property type="project" value="InterPro"/>
</dbReference>
<dbReference type="EMBL" id="JAKZEL010000005">
    <property type="protein sequence ID" value="KAI4543824.1"/>
    <property type="molecule type" value="Genomic_DNA"/>
</dbReference>
<evidence type="ECO:0000256" key="6">
    <source>
        <dbReference type="ARBA" id="ARBA00022741"/>
    </source>
</evidence>
<feature type="region of interest" description="Disordered" evidence="12">
    <location>
        <begin position="1"/>
        <end position="20"/>
    </location>
</feature>
<comment type="caution">
    <text evidence="16">The sequence shown here is derived from an EMBL/GenBank/DDBJ whole genome shotgun (WGS) entry which is preliminary data.</text>
</comment>
<dbReference type="InterPro" id="IPR011527">
    <property type="entry name" value="ABC1_TM_dom"/>
</dbReference>
<evidence type="ECO:0000256" key="5">
    <source>
        <dbReference type="ARBA" id="ARBA00022737"/>
    </source>
</evidence>
<sequence length="723" mass="79554">MASRSLGGLGGSRGGGGGVKKSLSARNAAVERRNLIAVCREIFILFVVERAFNFNMGFNSGQVTWFGYGSPRSFWDYVRVACRKVSQNCICSIENMEHVSSSRAKPTCAWFSNLFLSLSHCCFLHTIAHTPQDVSVISAAPLAAKGEPSKRRCQKHLENAKKIGIKKALSANISMGIAFLLIYASYALTFWYGSALVIAKEYTIGNAITVFFSILIGAFSIGQAAPCIDAFANARGAAYAIFAIIDNDPKIDSFSERGHKADNIKGNLKFKDVHFSYPAQPDVQILKGLNLRVESGRTVALVGNSCCGKSTVVQLVQRLYDPDVGRITIGGQDIRTFNVKYLREIIGVVSQEPVLFATTIAENIRYGRGNVTMDEIKQAVKKANAYEFDTLVGERGVQLSGGHKQRIAIARALIHNPKILLLDEATSALDTESEAEVQAALDKAREGRTTVVIAHRLSTVRNADVIADFDDGIIVEQGSHRELMKKEGVYFRLADTQDESVPPVSFLKILKLNKTEWPYLVVGTLCAVANGALQPAFSVIFSEMIAEKHISGIMSRLSVRKPNSLNLLFCRVSGSSRIVAAFDTPISTPYPGVLHLQIEPIRFLAVEATDVEPQTQRTNCAMTFYIRDRYSAGLSICSQCTSDTKEQLYVLDCGETIIDFILPEIFETGFKNLNLLTLMGEIKVNDFKGYFMSILTKCIRTKMYFNPNDSELSSLYTLITVVS</sequence>
<dbReference type="InterPro" id="IPR003439">
    <property type="entry name" value="ABC_transporter-like_ATP-bd"/>
</dbReference>
<keyword evidence="5" id="KW-0677">Repeat</keyword>
<feature type="transmembrane region" description="Helical" evidence="13">
    <location>
        <begin position="204"/>
        <end position="225"/>
    </location>
</feature>
<dbReference type="SUPFAM" id="SSF52540">
    <property type="entry name" value="P-loop containing nucleoside triphosphate hydrolases"/>
    <property type="match status" value="1"/>
</dbReference>
<evidence type="ECO:0000313" key="16">
    <source>
        <dbReference type="EMBL" id="KAI4543824.1"/>
    </source>
</evidence>
<feature type="compositionally biased region" description="Gly residues" evidence="12">
    <location>
        <begin position="7"/>
        <end position="19"/>
    </location>
</feature>
<reference evidence="16" key="1">
    <citation type="submission" date="2022-03" db="EMBL/GenBank/DDBJ databases">
        <title>Genomic analyses of argali, domestic sheep and their hybrids provide insights into chromosomal evolution, heterosis and genetic basis of agronomic traits.</title>
        <authorList>
            <person name="Li M."/>
        </authorList>
    </citation>
    <scope>NUCLEOTIDE SEQUENCE</scope>
    <source>
        <strain evidence="16">CAU-MHL-2022a</strain>
        <tissue evidence="16">Skin</tissue>
    </source>
</reference>
<dbReference type="Pfam" id="PF00664">
    <property type="entry name" value="ABC_membrane"/>
    <property type="match status" value="1"/>
</dbReference>
<evidence type="ECO:0000256" key="8">
    <source>
        <dbReference type="ARBA" id="ARBA00022967"/>
    </source>
</evidence>
<gene>
    <name evidence="16" type="ORF">MG293_006618</name>
</gene>
<dbReference type="GO" id="GO:0005524">
    <property type="term" value="F:ATP binding"/>
    <property type="evidence" value="ECO:0007669"/>
    <property type="project" value="UniProtKB-KW"/>
</dbReference>
<keyword evidence="8" id="KW-1278">Translocase</keyword>
<keyword evidence="17" id="KW-1185">Reference proteome</keyword>
<dbReference type="InterPro" id="IPR003593">
    <property type="entry name" value="AAA+_ATPase"/>
</dbReference>
<comment type="subcellular location">
    <subcellularLocation>
        <location evidence="1">Membrane</location>
        <topology evidence="1">Multi-pass membrane protein</topology>
    </subcellularLocation>
</comment>
<dbReference type="GO" id="GO:0090374">
    <property type="term" value="P:oligopeptide export from mitochondrion"/>
    <property type="evidence" value="ECO:0007669"/>
    <property type="project" value="TreeGrafter"/>
</dbReference>
<accession>A0AAD4UFM8</accession>
<evidence type="ECO:0000259" key="15">
    <source>
        <dbReference type="PROSITE" id="PS50929"/>
    </source>
</evidence>
<dbReference type="AlphaFoldDB" id="A0AAD4UFM8"/>
<keyword evidence="9 13" id="KW-1133">Transmembrane helix</keyword>
<keyword evidence="4 13" id="KW-0812">Transmembrane</keyword>
<dbReference type="PROSITE" id="PS50929">
    <property type="entry name" value="ABC_TM1F"/>
    <property type="match status" value="1"/>
</dbReference>
<evidence type="ECO:0000256" key="1">
    <source>
        <dbReference type="ARBA" id="ARBA00004141"/>
    </source>
</evidence>
<dbReference type="Gene3D" id="3.40.50.300">
    <property type="entry name" value="P-loop containing nucleotide triphosphate hydrolases"/>
    <property type="match status" value="1"/>
</dbReference>
<dbReference type="GO" id="GO:0005743">
    <property type="term" value="C:mitochondrial inner membrane"/>
    <property type="evidence" value="ECO:0007669"/>
    <property type="project" value="TreeGrafter"/>
</dbReference>
<evidence type="ECO:0000256" key="11">
    <source>
        <dbReference type="ARBA" id="ARBA00023180"/>
    </source>
</evidence>
<protein>
    <recommendedName>
        <fullName evidence="18">Phosphatidylcholine translocator ABCB4</fullName>
    </recommendedName>
</protein>
<dbReference type="PANTHER" id="PTHR43394">
    <property type="entry name" value="ATP-DEPENDENT PERMEASE MDL1, MITOCHONDRIAL"/>
    <property type="match status" value="1"/>
</dbReference>
<evidence type="ECO:0008006" key="18">
    <source>
        <dbReference type="Google" id="ProtNLM"/>
    </source>
</evidence>
<evidence type="ECO:0000256" key="13">
    <source>
        <dbReference type="SAM" id="Phobius"/>
    </source>
</evidence>
<feature type="domain" description="ABC transmembrane type-1" evidence="15">
    <location>
        <begin position="151"/>
        <end position="233"/>
    </location>
</feature>
<dbReference type="Proteomes" id="UP001214576">
    <property type="component" value="Unassembled WGS sequence"/>
</dbReference>
<dbReference type="Gene3D" id="1.20.1560.10">
    <property type="entry name" value="ABC transporter type 1, transmembrane domain"/>
    <property type="match status" value="2"/>
</dbReference>
<keyword evidence="10 13" id="KW-0472">Membrane</keyword>
<keyword evidence="6" id="KW-0547">Nucleotide-binding</keyword>
<evidence type="ECO:0000256" key="2">
    <source>
        <dbReference type="ARBA" id="ARBA00007577"/>
    </source>
</evidence>
<dbReference type="InterPro" id="IPR036640">
    <property type="entry name" value="ABC1_TM_sf"/>
</dbReference>
<dbReference type="GO" id="GO:0015421">
    <property type="term" value="F:ABC-type oligopeptide transporter activity"/>
    <property type="evidence" value="ECO:0007669"/>
    <property type="project" value="TreeGrafter"/>
</dbReference>
<dbReference type="SMART" id="SM00382">
    <property type="entry name" value="AAA"/>
    <property type="match status" value="1"/>
</dbReference>
<dbReference type="Pfam" id="PF00005">
    <property type="entry name" value="ABC_tran"/>
    <property type="match status" value="1"/>
</dbReference>
<proteinExistence type="inferred from homology"/>
<evidence type="ECO:0000256" key="9">
    <source>
        <dbReference type="ARBA" id="ARBA00022989"/>
    </source>
</evidence>
<dbReference type="PANTHER" id="PTHR43394:SF27">
    <property type="entry name" value="ATP-DEPENDENT TRANSLOCASE ABCB1-LIKE"/>
    <property type="match status" value="1"/>
</dbReference>
<feature type="transmembrane region" description="Helical" evidence="13">
    <location>
        <begin position="169"/>
        <end position="192"/>
    </location>
</feature>